<dbReference type="Gene3D" id="3.40.109.10">
    <property type="entry name" value="NADH Oxidase"/>
    <property type="match status" value="1"/>
</dbReference>
<evidence type="ECO:0000259" key="1">
    <source>
        <dbReference type="Pfam" id="PF00881"/>
    </source>
</evidence>
<evidence type="ECO:0000313" key="2">
    <source>
        <dbReference type="EMBL" id="KKK62910.1"/>
    </source>
</evidence>
<feature type="domain" description="Nitroreductase" evidence="1">
    <location>
        <begin position="2"/>
        <end position="56"/>
    </location>
</feature>
<dbReference type="GO" id="GO:0016491">
    <property type="term" value="F:oxidoreductase activity"/>
    <property type="evidence" value="ECO:0007669"/>
    <property type="project" value="InterPro"/>
</dbReference>
<dbReference type="InterPro" id="IPR000415">
    <property type="entry name" value="Nitroreductase-like"/>
</dbReference>
<gene>
    <name evidence="2" type="ORF">LCGC14_2999600</name>
</gene>
<dbReference type="Pfam" id="PF00881">
    <property type="entry name" value="Nitroreductase"/>
    <property type="match status" value="1"/>
</dbReference>
<reference evidence="2" key="1">
    <citation type="journal article" date="2015" name="Nature">
        <title>Complex archaea that bridge the gap between prokaryotes and eukaryotes.</title>
        <authorList>
            <person name="Spang A."/>
            <person name="Saw J.H."/>
            <person name="Jorgensen S.L."/>
            <person name="Zaremba-Niedzwiedzka K."/>
            <person name="Martijn J."/>
            <person name="Lind A.E."/>
            <person name="van Eijk R."/>
            <person name="Schleper C."/>
            <person name="Guy L."/>
            <person name="Ettema T.J."/>
        </authorList>
    </citation>
    <scope>NUCLEOTIDE SEQUENCE</scope>
</reference>
<dbReference type="InterPro" id="IPR029479">
    <property type="entry name" value="Nitroreductase"/>
</dbReference>
<dbReference type="AlphaFoldDB" id="A0A0F8XP26"/>
<dbReference type="EMBL" id="LAZR01061765">
    <property type="protein sequence ID" value="KKK62910.1"/>
    <property type="molecule type" value="Genomic_DNA"/>
</dbReference>
<name>A0A0F8XP26_9ZZZZ</name>
<protein>
    <recommendedName>
        <fullName evidence="1">Nitroreductase domain-containing protein</fullName>
    </recommendedName>
</protein>
<dbReference type="SUPFAM" id="SSF55469">
    <property type="entry name" value="FMN-dependent nitroreductase-like"/>
    <property type="match status" value="1"/>
</dbReference>
<comment type="caution">
    <text evidence="2">The sequence shown here is derived from an EMBL/GenBank/DDBJ whole genome shotgun (WGS) entry which is preliminary data.</text>
</comment>
<accession>A0A0F8XP26</accession>
<organism evidence="2">
    <name type="scientific">marine sediment metagenome</name>
    <dbReference type="NCBI Taxonomy" id="412755"/>
    <lineage>
        <taxon>unclassified sequences</taxon>
        <taxon>metagenomes</taxon>
        <taxon>ecological metagenomes</taxon>
    </lineage>
</organism>
<feature type="non-terminal residue" evidence="2">
    <location>
        <position position="1"/>
    </location>
</feature>
<proteinExistence type="predicted"/>
<sequence length="118" mass="12330">EQILAAGLAADAILLAAQAKGYGGILLTGKPAYDPVVKAAFGLADKAAIVGFVFLGGLAAPPRAKRRTDPAGDEISRWQVAHRTVDYQPLPATPGLCRAVWWGRIGAHAEAAIAFRDL</sequence>